<feature type="region of interest" description="Disordered" evidence="1">
    <location>
        <begin position="179"/>
        <end position="323"/>
    </location>
</feature>
<evidence type="ECO:0000313" key="2">
    <source>
        <dbReference type="EMBL" id="EJK75601.1"/>
    </source>
</evidence>
<dbReference type="OrthoDB" id="57312at2759"/>
<feature type="region of interest" description="Disordered" evidence="1">
    <location>
        <begin position="1"/>
        <end position="29"/>
    </location>
</feature>
<sequence length="482" mass="53586">MKEEYDTDTDEERDQERLAQKGSSHQPRSNLTILNASQASDQRYPPGCPVVYGLRHSSTSMRLDAYQATVKHIFIDVMSRTFFYEVVKRTDYFEQGSKMALDLEQQVGKLVHEDELAYAINCPVRVKGLIDNDPDKRLTGRIVCPGKAKNDSGMTYTVQFLIGKTGFLRVQKHVPSADIEYDSGEAPQSPNKKVVPKPTRVAASNGMKESPGKESPPKTINKPSAEASSPAQGVSDSTIASRDKFDTVKSRKRKGTSDNDTAPRGETKKKKKRKAEKEIGTDGVTQKVPRRHGSGNRNDGPSGAAREKSTDDETRNIDTDPIPLSALKPGVKVLIASGKMSDKDWLFYATIISVKEPTNKRKKLQIRVCYEGYRGPHANATVQHKSIIYVLPPHKDITELERPKLALSYQAENIAPFTRAEDCESGDKGILGPVHCTFTMWGRRNALVEWEGLSSPMDFTIAEIERETESGVIKLKYGTNKI</sequence>
<dbReference type="Proteomes" id="UP000266841">
    <property type="component" value="Unassembled WGS sequence"/>
</dbReference>
<feature type="compositionally biased region" description="Basic and acidic residues" evidence="1">
    <location>
        <begin position="241"/>
        <end position="266"/>
    </location>
</feature>
<feature type="compositionally biased region" description="Basic and acidic residues" evidence="1">
    <location>
        <begin position="305"/>
        <end position="318"/>
    </location>
</feature>
<comment type="caution">
    <text evidence="2">The sequence shown here is derived from an EMBL/GenBank/DDBJ whole genome shotgun (WGS) entry which is preliminary data.</text>
</comment>
<dbReference type="EMBL" id="AGNL01002839">
    <property type="protein sequence ID" value="EJK75601.1"/>
    <property type="molecule type" value="Genomic_DNA"/>
</dbReference>
<proteinExistence type="predicted"/>
<feature type="compositionally biased region" description="Acidic residues" evidence="1">
    <location>
        <begin position="1"/>
        <end position="13"/>
    </location>
</feature>
<name>K0TLT7_THAOC</name>
<reference evidence="2 3" key="1">
    <citation type="journal article" date="2012" name="Genome Biol.">
        <title>Genome and low-iron response of an oceanic diatom adapted to chronic iron limitation.</title>
        <authorList>
            <person name="Lommer M."/>
            <person name="Specht M."/>
            <person name="Roy A.S."/>
            <person name="Kraemer L."/>
            <person name="Andreson R."/>
            <person name="Gutowska M.A."/>
            <person name="Wolf J."/>
            <person name="Bergner S.V."/>
            <person name="Schilhabel M.B."/>
            <person name="Klostermeier U.C."/>
            <person name="Beiko R.G."/>
            <person name="Rosenstiel P."/>
            <person name="Hippler M."/>
            <person name="Laroche J."/>
        </authorList>
    </citation>
    <scope>NUCLEOTIDE SEQUENCE [LARGE SCALE GENOMIC DNA]</scope>
    <source>
        <strain evidence="2 3">CCMP1005</strain>
    </source>
</reference>
<dbReference type="AlphaFoldDB" id="K0TLT7"/>
<feature type="compositionally biased region" description="Polar residues" evidence="1">
    <location>
        <begin position="226"/>
        <end position="240"/>
    </location>
</feature>
<evidence type="ECO:0000313" key="3">
    <source>
        <dbReference type="Proteomes" id="UP000266841"/>
    </source>
</evidence>
<accession>K0TLT7</accession>
<gene>
    <name evidence="2" type="ORF">THAOC_02671</name>
</gene>
<protein>
    <submittedName>
        <fullName evidence="2">Uncharacterized protein</fullName>
    </submittedName>
</protein>
<organism evidence="2 3">
    <name type="scientific">Thalassiosira oceanica</name>
    <name type="common">Marine diatom</name>
    <dbReference type="NCBI Taxonomy" id="159749"/>
    <lineage>
        <taxon>Eukaryota</taxon>
        <taxon>Sar</taxon>
        <taxon>Stramenopiles</taxon>
        <taxon>Ochrophyta</taxon>
        <taxon>Bacillariophyta</taxon>
        <taxon>Coscinodiscophyceae</taxon>
        <taxon>Thalassiosirophycidae</taxon>
        <taxon>Thalassiosirales</taxon>
        <taxon>Thalassiosiraceae</taxon>
        <taxon>Thalassiosira</taxon>
    </lineage>
</organism>
<evidence type="ECO:0000256" key="1">
    <source>
        <dbReference type="SAM" id="MobiDB-lite"/>
    </source>
</evidence>
<keyword evidence="3" id="KW-1185">Reference proteome</keyword>